<sequence length="377" mass="41259">MALVEENQNNTIDAQRSCPATELENSIQKSTSTVSVSEHINPIWQPLPSSSSTQDGPPEHHDIVGEHRTPEKLASMPRTTDKIKRQTTQDENSVLHPDVDSPFVDQLDAIMRLLPYHLFQQPREDMTRSKKGKERAEDKMLTEIQGKFCLRHEGIRSRWRNLKARVGKRSGADDQSYYLAQVVLESDRSENAWLTSELRSARAECERIEREKRAAANAARMTQFSSIPQPAVSTLQTQYYRPYPYGYTQAYGVAPTGPSISTFPVSNVAPTTYTPYQATSAIPVQLPVASLPALHALGIIPVPAGALPTDGQPQPAAVLKGSSANGTILSLEINVSLLQSAQMSGLAMVLNSLVSRASSSSAPLTTPNQNNNKESSA</sequence>
<dbReference type="Proteomes" id="UP000284842">
    <property type="component" value="Unassembled WGS sequence"/>
</dbReference>
<evidence type="ECO:0000313" key="5">
    <source>
        <dbReference type="Proteomes" id="UP000284842"/>
    </source>
</evidence>
<dbReference type="InterPro" id="IPR015671">
    <property type="entry name" value="GSCR1_dom"/>
</dbReference>
<name>A0A409VER6_9AGAR</name>
<organism evidence="4 5">
    <name type="scientific">Panaeolus cyanescens</name>
    <dbReference type="NCBI Taxonomy" id="181874"/>
    <lineage>
        <taxon>Eukaryota</taxon>
        <taxon>Fungi</taxon>
        <taxon>Dikarya</taxon>
        <taxon>Basidiomycota</taxon>
        <taxon>Agaricomycotina</taxon>
        <taxon>Agaricomycetes</taxon>
        <taxon>Agaricomycetidae</taxon>
        <taxon>Agaricales</taxon>
        <taxon>Agaricineae</taxon>
        <taxon>Galeropsidaceae</taxon>
        <taxon>Panaeolus</taxon>
    </lineage>
</organism>
<feature type="region of interest" description="Disordered" evidence="2">
    <location>
        <begin position="358"/>
        <end position="377"/>
    </location>
</feature>
<feature type="region of interest" description="Disordered" evidence="2">
    <location>
        <begin position="1"/>
        <end position="99"/>
    </location>
</feature>
<dbReference type="OrthoDB" id="2556847at2759"/>
<reference evidence="4 5" key="1">
    <citation type="journal article" date="2018" name="Evol. Lett.">
        <title>Horizontal gene cluster transfer increased hallucinogenic mushroom diversity.</title>
        <authorList>
            <person name="Reynolds H.T."/>
            <person name="Vijayakumar V."/>
            <person name="Gluck-Thaler E."/>
            <person name="Korotkin H.B."/>
            <person name="Matheny P.B."/>
            <person name="Slot J.C."/>
        </authorList>
    </citation>
    <scope>NUCLEOTIDE SEQUENCE [LARGE SCALE GENOMIC DNA]</scope>
    <source>
        <strain evidence="4 5">2629</strain>
    </source>
</reference>
<evidence type="ECO:0000259" key="3">
    <source>
        <dbReference type="Pfam" id="PF15249"/>
    </source>
</evidence>
<comment type="caution">
    <text evidence="4">The sequence shown here is derived from an EMBL/GenBank/DDBJ whole genome shotgun (WGS) entry which is preliminary data.</text>
</comment>
<dbReference type="STRING" id="181874.A0A409VER6"/>
<evidence type="ECO:0000256" key="1">
    <source>
        <dbReference type="SAM" id="Coils"/>
    </source>
</evidence>
<dbReference type="InParanoid" id="A0A409VER6"/>
<proteinExistence type="predicted"/>
<gene>
    <name evidence="4" type="ORF">CVT24_009416</name>
</gene>
<feature type="compositionally biased region" description="Polar residues" evidence="2">
    <location>
        <begin position="1"/>
        <end position="14"/>
    </location>
</feature>
<dbReference type="AlphaFoldDB" id="A0A409VER6"/>
<evidence type="ECO:0000256" key="2">
    <source>
        <dbReference type="SAM" id="MobiDB-lite"/>
    </source>
</evidence>
<keyword evidence="1" id="KW-0175">Coiled coil</keyword>
<dbReference type="Pfam" id="PF15249">
    <property type="entry name" value="GLTSCR1"/>
    <property type="match status" value="1"/>
</dbReference>
<dbReference type="EMBL" id="NHTK01006101">
    <property type="protein sequence ID" value="PPQ63987.1"/>
    <property type="molecule type" value="Genomic_DNA"/>
</dbReference>
<feature type="coiled-coil region" evidence="1">
    <location>
        <begin position="191"/>
        <end position="218"/>
    </location>
</feature>
<protein>
    <recommendedName>
        <fullName evidence="3">GLTSCR protein conserved domain-containing protein</fullName>
    </recommendedName>
</protein>
<feature type="compositionally biased region" description="Basic and acidic residues" evidence="2">
    <location>
        <begin position="57"/>
        <end position="71"/>
    </location>
</feature>
<evidence type="ECO:0000313" key="4">
    <source>
        <dbReference type="EMBL" id="PPQ63987.1"/>
    </source>
</evidence>
<feature type="compositionally biased region" description="Polar residues" evidence="2">
    <location>
        <begin position="23"/>
        <end position="38"/>
    </location>
</feature>
<feature type="compositionally biased region" description="Low complexity" evidence="2">
    <location>
        <begin position="358"/>
        <end position="368"/>
    </location>
</feature>
<keyword evidence="5" id="KW-1185">Reference proteome</keyword>
<feature type="domain" description="GLTSCR protein conserved" evidence="3">
    <location>
        <begin position="90"/>
        <end position="191"/>
    </location>
</feature>
<accession>A0A409VER6</accession>
<feature type="compositionally biased region" description="Basic and acidic residues" evidence="2">
    <location>
        <begin position="79"/>
        <end position="88"/>
    </location>
</feature>